<evidence type="ECO:0000313" key="1">
    <source>
        <dbReference type="EMBL" id="KAA6390854.1"/>
    </source>
</evidence>
<accession>A0A5J4W7I0</accession>
<evidence type="ECO:0000313" key="2">
    <source>
        <dbReference type="Proteomes" id="UP000324800"/>
    </source>
</evidence>
<protein>
    <submittedName>
        <fullName evidence="1">Uncharacterized protein</fullName>
    </submittedName>
</protein>
<reference evidence="1 2" key="1">
    <citation type="submission" date="2019-03" db="EMBL/GenBank/DDBJ databases">
        <title>Single cell metagenomics reveals metabolic interactions within the superorganism composed of flagellate Streblomastix strix and complex community of Bacteroidetes bacteria on its surface.</title>
        <authorList>
            <person name="Treitli S.C."/>
            <person name="Kolisko M."/>
            <person name="Husnik F."/>
            <person name="Keeling P."/>
            <person name="Hampl V."/>
        </authorList>
    </citation>
    <scope>NUCLEOTIDE SEQUENCE [LARGE SCALE GENOMIC DNA]</scope>
    <source>
        <strain evidence="1">ST1C</strain>
    </source>
</reference>
<dbReference type="Proteomes" id="UP000324800">
    <property type="component" value="Unassembled WGS sequence"/>
</dbReference>
<proteinExistence type="predicted"/>
<gene>
    <name evidence="1" type="ORF">EZS28_013620</name>
</gene>
<dbReference type="EMBL" id="SNRW01003081">
    <property type="protein sequence ID" value="KAA6390854.1"/>
    <property type="molecule type" value="Genomic_DNA"/>
</dbReference>
<organism evidence="1 2">
    <name type="scientific">Streblomastix strix</name>
    <dbReference type="NCBI Taxonomy" id="222440"/>
    <lineage>
        <taxon>Eukaryota</taxon>
        <taxon>Metamonada</taxon>
        <taxon>Preaxostyla</taxon>
        <taxon>Oxymonadida</taxon>
        <taxon>Streblomastigidae</taxon>
        <taxon>Streblomastix</taxon>
    </lineage>
</organism>
<name>A0A5J4W7I0_9EUKA</name>
<feature type="non-terminal residue" evidence="1">
    <location>
        <position position="112"/>
    </location>
</feature>
<dbReference type="AlphaFoldDB" id="A0A5J4W7I0"/>
<sequence length="112" mass="13168">MVHQTKEFIHQFRFPWIIRENSGDITEDERQGSKVSSRQCEQLSSGPVAGVGRDLLMRCVKMRGSSEERINLLFKGQKFNTVMRDFYPLALLQDWLYIERIAIEETMKRDAE</sequence>
<comment type="caution">
    <text evidence="1">The sequence shown here is derived from an EMBL/GenBank/DDBJ whole genome shotgun (WGS) entry which is preliminary data.</text>
</comment>